<organism evidence="1 2">
    <name type="scientific">Bacteroides ovatus (strain ATCC 8483 / DSM 1896 / JCM 5824 / BCRC 10623 / CCUG 4943 / NCTC 11153)</name>
    <dbReference type="NCBI Taxonomy" id="411476"/>
    <lineage>
        <taxon>Bacteria</taxon>
        <taxon>Pseudomonadati</taxon>
        <taxon>Bacteroidota</taxon>
        <taxon>Bacteroidia</taxon>
        <taxon>Bacteroidales</taxon>
        <taxon>Bacteroidaceae</taxon>
        <taxon>Bacteroides</taxon>
    </lineage>
</organism>
<accession>A0AAN3ACH8</accession>
<reference evidence="1 2" key="1">
    <citation type="submission" date="2007-03" db="EMBL/GenBank/DDBJ databases">
        <authorList>
            <person name="Fulton L."/>
            <person name="Clifton S."/>
            <person name="Fulton B."/>
            <person name="Xu J."/>
            <person name="Minx P."/>
            <person name="Pepin K.H."/>
            <person name="Johnson M."/>
            <person name="Thiruvilangam P."/>
            <person name="Bhonagiri V."/>
            <person name="Nash W.E."/>
            <person name="Mardis E.R."/>
            <person name="Wilson R.K."/>
        </authorList>
    </citation>
    <scope>NUCLEOTIDE SEQUENCE [LARGE SCALE GENOMIC DNA]</scope>
    <source>
        <strain evidence="2">ATCC 8483 / DSM 1896 / JCM 5824 / BCRC 10623 / CCUG 4943 / NCTC 11153</strain>
    </source>
</reference>
<reference evidence="2" key="2">
    <citation type="submission" date="2007-04" db="EMBL/GenBank/DDBJ databases">
        <title>Draft genome sequence of Bacteroides ovatus (ATCC 8483).</title>
        <authorList>
            <person name="Sudarsanam P."/>
            <person name="Ley R."/>
            <person name="Guruge J."/>
            <person name="Turnbaugh P.J."/>
            <person name="Mahowald M."/>
            <person name="Liep D."/>
            <person name="Gordon J."/>
        </authorList>
    </citation>
    <scope>NUCLEOTIDE SEQUENCE [LARGE SCALE GENOMIC DNA]</scope>
    <source>
        <strain evidence="2">ATCC 8483 / DSM 1896 / JCM 5824 / BCRC 10623 / CCUG 4943 / NCTC 11153</strain>
    </source>
</reference>
<sequence>MSLRLFMNNFIRLRVFGISILDTGNKYMLIEICLAPYKYEVSM</sequence>
<evidence type="ECO:0000313" key="1">
    <source>
        <dbReference type="EMBL" id="EDO14037.1"/>
    </source>
</evidence>
<dbReference type="AlphaFoldDB" id="A0AAN3ACH8"/>
<gene>
    <name evidence="1" type="ORF">BACOVA_00232</name>
</gene>
<evidence type="ECO:0000313" key="2">
    <source>
        <dbReference type="Proteomes" id="UP000005475"/>
    </source>
</evidence>
<comment type="caution">
    <text evidence="1">The sequence shown here is derived from an EMBL/GenBank/DDBJ whole genome shotgun (WGS) entry which is preliminary data.</text>
</comment>
<dbReference type="Proteomes" id="UP000005475">
    <property type="component" value="Unassembled WGS sequence"/>
</dbReference>
<dbReference type="EMBL" id="AAXF02000029">
    <property type="protein sequence ID" value="EDO14037.1"/>
    <property type="molecule type" value="Genomic_DNA"/>
</dbReference>
<proteinExistence type="predicted"/>
<protein>
    <submittedName>
        <fullName evidence="1">Uncharacterized protein</fullName>
    </submittedName>
</protein>
<name>A0AAN3ACH8_BACO1</name>